<evidence type="ECO:0000313" key="3">
    <source>
        <dbReference type="Proteomes" id="UP001152797"/>
    </source>
</evidence>
<feature type="non-terminal residue" evidence="1">
    <location>
        <position position="57"/>
    </location>
</feature>
<protein>
    <submittedName>
        <fullName evidence="2">Enoyl-CoA hydratase/isomerase YngF</fullName>
    </submittedName>
</protein>
<dbReference type="EMBL" id="CAMXCT020003345">
    <property type="protein sequence ID" value="CAL1157358.1"/>
    <property type="molecule type" value="Genomic_DNA"/>
</dbReference>
<gene>
    <name evidence="1" type="ORF">C1SCF055_LOCUS29801</name>
</gene>
<dbReference type="EMBL" id="CAMXCT030003345">
    <property type="protein sequence ID" value="CAL4791295.1"/>
    <property type="molecule type" value="Genomic_DNA"/>
</dbReference>
<proteinExistence type="predicted"/>
<dbReference type="Proteomes" id="UP001152797">
    <property type="component" value="Unassembled WGS sequence"/>
</dbReference>
<reference evidence="2 3" key="2">
    <citation type="submission" date="2024-05" db="EMBL/GenBank/DDBJ databases">
        <authorList>
            <person name="Chen Y."/>
            <person name="Shah S."/>
            <person name="Dougan E. K."/>
            <person name="Thang M."/>
            <person name="Chan C."/>
        </authorList>
    </citation>
    <scope>NUCLEOTIDE SEQUENCE [LARGE SCALE GENOMIC DNA]</scope>
</reference>
<name>A0A9P1G8F1_9DINO</name>
<keyword evidence="3" id="KW-1185">Reference proteome</keyword>
<organism evidence="1">
    <name type="scientific">Cladocopium goreaui</name>
    <dbReference type="NCBI Taxonomy" id="2562237"/>
    <lineage>
        <taxon>Eukaryota</taxon>
        <taxon>Sar</taxon>
        <taxon>Alveolata</taxon>
        <taxon>Dinophyceae</taxon>
        <taxon>Suessiales</taxon>
        <taxon>Symbiodiniaceae</taxon>
        <taxon>Cladocopium</taxon>
    </lineage>
</organism>
<sequence length="57" mass="6279">PRALQLAQALRLKGRGPARHALPGIKRSLYREVLEAMNAGEMSFPGRVRGVDRVAKL</sequence>
<evidence type="ECO:0000313" key="1">
    <source>
        <dbReference type="EMBL" id="CAI4003983.1"/>
    </source>
</evidence>
<accession>A0A9P1G8F1</accession>
<dbReference type="AlphaFoldDB" id="A0A9P1G8F1"/>
<comment type="caution">
    <text evidence="1">The sequence shown here is derived from an EMBL/GenBank/DDBJ whole genome shotgun (WGS) entry which is preliminary data.</text>
</comment>
<evidence type="ECO:0000313" key="2">
    <source>
        <dbReference type="EMBL" id="CAL4791295.1"/>
    </source>
</evidence>
<dbReference type="EMBL" id="CAMXCT010003345">
    <property type="protein sequence ID" value="CAI4003983.1"/>
    <property type="molecule type" value="Genomic_DNA"/>
</dbReference>
<reference evidence="1" key="1">
    <citation type="submission" date="2022-10" db="EMBL/GenBank/DDBJ databases">
        <authorList>
            <person name="Chen Y."/>
            <person name="Dougan E. K."/>
            <person name="Chan C."/>
            <person name="Rhodes N."/>
            <person name="Thang M."/>
        </authorList>
    </citation>
    <scope>NUCLEOTIDE SEQUENCE</scope>
</reference>